<dbReference type="Proteomes" id="UP001285354">
    <property type="component" value="Unassembled WGS sequence"/>
</dbReference>
<dbReference type="AlphaFoldDB" id="A0AAD9SWQ0"/>
<reference evidence="2" key="1">
    <citation type="submission" date="2023-06" db="EMBL/GenBank/DDBJ databases">
        <title>Draft genome of Marssonina rosae.</title>
        <authorList>
            <person name="Cheng Q."/>
        </authorList>
    </citation>
    <scope>NUCLEOTIDE SEQUENCE</scope>
    <source>
        <strain evidence="2">R4</strain>
    </source>
</reference>
<sequence>MAPTINIEVPQALPEDVFDAVLPTETPKKNVARSKAPRKTPVKKARAEGIVQDNEDLPVEPAEGGAENTTPAKPVKKLRKPPVKKENVKPTASNGGEEDAAADEPTTPKAAAPKKRTVKKKADPVTPGAEDEDAGMLAATPTSKFATKSSVKKRVAAKAADDETPTKKAKATAGDMSGKRAKATAEKFPESWSDFSEQDKLIVNMKKSGKPWPEIESAWTKITGVTPGKDSIRKRFAKLEAVAVEFDEDDVSADRLLHFFP</sequence>
<protein>
    <recommendedName>
        <fullName evidence="4">Myb-like domain-containing protein</fullName>
    </recommendedName>
</protein>
<feature type="compositionally biased region" description="Basic residues" evidence="1">
    <location>
        <begin position="30"/>
        <end position="44"/>
    </location>
</feature>
<dbReference type="EMBL" id="JAUBYV010000010">
    <property type="protein sequence ID" value="KAK2624524.1"/>
    <property type="molecule type" value="Genomic_DNA"/>
</dbReference>
<evidence type="ECO:0000313" key="3">
    <source>
        <dbReference type="Proteomes" id="UP001285354"/>
    </source>
</evidence>
<accession>A0AAD9SWQ0</accession>
<feature type="region of interest" description="Disordered" evidence="1">
    <location>
        <begin position="1"/>
        <end position="191"/>
    </location>
</feature>
<name>A0AAD9SWQ0_9HELO</name>
<evidence type="ECO:0000313" key="2">
    <source>
        <dbReference type="EMBL" id="KAK2624524.1"/>
    </source>
</evidence>
<proteinExistence type="predicted"/>
<gene>
    <name evidence="2" type="ORF">QTJ16_006474</name>
</gene>
<organism evidence="2 3">
    <name type="scientific">Diplocarpon rosae</name>
    <dbReference type="NCBI Taxonomy" id="946125"/>
    <lineage>
        <taxon>Eukaryota</taxon>
        <taxon>Fungi</taxon>
        <taxon>Dikarya</taxon>
        <taxon>Ascomycota</taxon>
        <taxon>Pezizomycotina</taxon>
        <taxon>Leotiomycetes</taxon>
        <taxon>Helotiales</taxon>
        <taxon>Drepanopezizaceae</taxon>
        <taxon>Diplocarpon</taxon>
    </lineage>
</organism>
<evidence type="ECO:0008006" key="4">
    <source>
        <dbReference type="Google" id="ProtNLM"/>
    </source>
</evidence>
<comment type="caution">
    <text evidence="2">The sequence shown here is derived from an EMBL/GenBank/DDBJ whole genome shotgun (WGS) entry which is preliminary data.</text>
</comment>
<keyword evidence="3" id="KW-1185">Reference proteome</keyword>
<evidence type="ECO:0000256" key="1">
    <source>
        <dbReference type="SAM" id="MobiDB-lite"/>
    </source>
</evidence>